<keyword evidence="6 12" id="KW-0812">Transmembrane</keyword>
<feature type="transmembrane region" description="Helical" evidence="12">
    <location>
        <begin position="199"/>
        <end position="217"/>
    </location>
</feature>
<evidence type="ECO:0000256" key="5">
    <source>
        <dbReference type="ARBA" id="ARBA00022617"/>
    </source>
</evidence>
<keyword evidence="9 12" id="KW-1133">Transmembrane helix</keyword>
<dbReference type="PANTHER" id="PTHR43141:SF5">
    <property type="entry name" value="CYTOCHROME BD-I UBIQUINOL OXIDASE SUBUNIT 2"/>
    <property type="match status" value="1"/>
</dbReference>
<reference evidence="13 14" key="1">
    <citation type="submission" date="2017-12" db="EMBL/GenBank/DDBJ databases">
        <title>Taxonomic description and draft genome of Pradoshia cofamensis Gen. nov., sp. nov., a thermotolerant bacillale isolated from anterior gut of earthworm Eisenia fetida.</title>
        <authorList>
            <person name="Saha T."/>
            <person name="Chakraborty R."/>
        </authorList>
    </citation>
    <scope>NUCLEOTIDE SEQUENCE [LARGE SCALE GENOMIC DNA]</scope>
    <source>
        <strain evidence="13 14">EAG3</strain>
    </source>
</reference>
<evidence type="ECO:0000256" key="3">
    <source>
        <dbReference type="ARBA" id="ARBA00022448"/>
    </source>
</evidence>
<keyword evidence="14" id="KW-1185">Reference proteome</keyword>
<dbReference type="GO" id="GO:0046872">
    <property type="term" value="F:metal ion binding"/>
    <property type="evidence" value="ECO:0007669"/>
    <property type="project" value="UniProtKB-KW"/>
</dbReference>
<gene>
    <name evidence="13" type="primary">cydB</name>
    <name evidence="13" type="ORF">CYL18_01650</name>
</gene>
<evidence type="ECO:0000313" key="13">
    <source>
        <dbReference type="EMBL" id="PQD96625.1"/>
    </source>
</evidence>
<feature type="transmembrane region" description="Helical" evidence="12">
    <location>
        <begin position="297"/>
        <end position="319"/>
    </location>
</feature>
<dbReference type="InterPro" id="IPR003317">
    <property type="entry name" value="Cyt-d_oxidase_su2"/>
</dbReference>
<dbReference type="AlphaFoldDB" id="A0A2S7N3R1"/>
<keyword evidence="4" id="KW-1003">Cell membrane</keyword>
<feature type="transmembrane region" description="Helical" evidence="12">
    <location>
        <begin position="6"/>
        <end position="24"/>
    </location>
</feature>
<evidence type="ECO:0000256" key="11">
    <source>
        <dbReference type="ARBA" id="ARBA00023136"/>
    </source>
</evidence>
<feature type="transmembrane region" description="Helical" evidence="12">
    <location>
        <begin position="252"/>
        <end position="277"/>
    </location>
</feature>
<evidence type="ECO:0000313" key="14">
    <source>
        <dbReference type="Proteomes" id="UP000239663"/>
    </source>
</evidence>
<keyword evidence="5" id="KW-0349">Heme</keyword>
<dbReference type="OrthoDB" id="9776710at2"/>
<keyword evidence="10" id="KW-0408">Iron</keyword>
<sequence>MSLNELWFLLVAVLFIGFFILEGFDFGVGMSTRFLAHDQKERDQLVTTIGPFWDANEVWLLTAGGAIFAAFPEWYATMFSGYYLPFVLFLLALIVRGVAFEFRHKVDAKWTSLWDWMIFIGSIVPAFVLGVLFTSLVRGMPIDASANMYAGFTDYFNLYSIVGGIAMVVICFVHGLTYIGLRTEGPIRERAQKMLTKMYIVLLVGLLAFAVLTYVSTDLFEARPLATPLLLFGAVVTTVLAYFFTGKRMEGWAFTMTTGTILFTVTTLFVGLFPRVMISSISSDFNLTIMNASSSPYTLKVMTIVSLTLLPFVLGYQIWSYYIFRKRVSDSEPVGHE</sequence>
<keyword evidence="3" id="KW-0813">Transport</keyword>
<dbReference type="PANTHER" id="PTHR43141">
    <property type="entry name" value="CYTOCHROME BD2 SUBUNIT II"/>
    <property type="match status" value="1"/>
</dbReference>
<feature type="transmembrane region" description="Helical" evidence="12">
    <location>
        <begin position="82"/>
        <end position="102"/>
    </location>
</feature>
<dbReference type="Proteomes" id="UP000239663">
    <property type="component" value="Unassembled WGS sequence"/>
</dbReference>
<evidence type="ECO:0000256" key="4">
    <source>
        <dbReference type="ARBA" id="ARBA00022475"/>
    </source>
</evidence>
<feature type="transmembrane region" description="Helical" evidence="12">
    <location>
        <begin position="229"/>
        <end position="245"/>
    </location>
</feature>
<evidence type="ECO:0000256" key="9">
    <source>
        <dbReference type="ARBA" id="ARBA00022989"/>
    </source>
</evidence>
<comment type="similarity">
    <text evidence="2">Belongs to the cytochrome ubiquinol oxidase subunit 2 family.</text>
</comment>
<keyword evidence="8" id="KW-0249">Electron transport</keyword>
<dbReference type="GO" id="GO:0005886">
    <property type="term" value="C:plasma membrane"/>
    <property type="evidence" value="ECO:0007669"/>
    <property type="project" value="UniProtKB-SubCell"/>
</dbReference>
<dbReference type="NCBIfam" id="TIGR00203">
    <property type="entry name" value="cydB"/>
    <property type="match status" value="1"/>
</dbReference>
<evidence type="ECO:0000256" key="8">
    <source>
        <dbReference type="ARBA" id="ARBA00022982"/>
    </source>
</evidence>
<organism evidence="13 14">
    <name type="scientific">Pradoshia eiseniae</name>
    <dbReference type="NCBI Taxonomy" id="2064768"/>
    <lineage>
        <taxon>Bacteria</taxon>
        <taxon>Bacillati</taxon>
        <taxon>Bacillota</taxon>
        <taxon>Bacilli</taxon>
        <taxon>Bacillales</taxon>
        <taxon>Bacillaceae</taxon>
        <taxon>Pradoshia</taxon>
    </lineage>
</organism>
<feature type="transmembrane region" description="Helical" evidence="12">
    <location>
        <begin position="156"/>
        <end position="179"/>
    </location>
</feature>
<evidence type="ECO:0000256" key="10">
    <source>
        <dbReference type="ARBA" id="ARBA00023004"/>
    </source>
</evidence>
<comment type="subcellular location">
    <subcellularLocation>
        <location evidence="1">Cell membrane</location>
        <topology evidence="1">Multi-pass membrane protein</topology>
    </subcellularLocation>
</comment>
<dbReference type="GO" id="GO:0070069">
    <property type="term" value="C:cytochrome complex"/>
    <property type="evidence" value="ECO:0007669"/>
    <property type="project" value="TreeGrafter"/>
</dbReference>
<dbReference type="Pfam" id="PF02322">
    <property type="entry name" value="Cyt_bd_oxida_II"/>
    <property type="match status" value="1"/>
</dbReference>
<dbReference type="GO" id="GO:0019646">
    <property type="term" value="P:aerobic electron transport chain"/>
    <property type="evidence" value="ECO:0007669"/>
    <property type="project" value="TreeGrafter"/>
</dbReference>
<dbReference type="GO" id="GO:0009055">
    <property type="term" value="F:electron transfer activity"/>
    <property type="evidence" value="ECO:0007669"/>
    <property type="project" value="TreeGrafter"/>
</dbReference>
<dbReference type="EMBL" id="PKOZ01000001">
    <property type="protein sequence ID" value="PQD96625.1"/>
    <property type="molecule type" value="Genomic_DNA"/>
</dbReference>
<evidence type="ECO:0000256" key="7">
    <source>
        <dbReference type="ARBA" id="ARBA00022723"/>
    </source>
</evidence>
<accession>A0A2S7N3R1</accession>
<keyword evidence="7" id="KW-0479">Metal-binding</keyword>
<evidence type="ECO:0000256" key="2">
    <source>
        <dbReference type="ARBA" id="ARBA00007543"/>
    </source>
</evidence>
<dbReference type="PIRSF" id="PIRSF000267">
    <property type="entry name" value="Cyt_oxidse_sub2"/>
    <property type="match status" value="1"/>
</dbReference>
<evidence type="ECO:0000256" key="12">
    <source>
        <dbReference type="SAM" id="Phobius"/>
    </source>
</evidence>
<protein>
    <submittedName>
        <fullName evidence="13">Cytochrome d ubiquinol oxidase subunit II</fullName>
    </submittedName>
</protein>
<dbReference type="GO" id="GO:0016682">
    <property type="term" value="F:oxidoreductase activity, acting on diphenols and related substances as donors, oxygen as acceptor"/>
    <property type="evidence" value="ECO:0007669"/>
    <property type="project" value="TreeGrafter"/>
</dbReference>
<evidence type="ECO:0000256" key="6">
    <source>
        <dbReference type="ARBA" id="ARBA00022692"/>
    </source>
</evidence>
<keyword evidence="11 12" id="KW-0472">Membrane</keyword>
<feature type="transmembrane region" description="Helical" evidence="12">
    <location>
        <begin position="114"/>
        <end position="136"/>
    </location>
</feature>
<dbReference type="RefSeq" id="WP_104847722.1">
    <property type="nucleotide sequence ID" value="NZ_PKOZ01000001.1"/>
</dbReference>
<evidence type="ECO:0000256" key="1">
    <source>
        <dbReference type="ARBA" id="ARBA00004651"/>
    </source>
</evidence>
<name>A0A2S7N3R1_9BACI</name>
<comment type="caution">
    <text evidence="13">The sequence shown here is derived from an EMBL/GenBank/DDBJ whole genome shotgun (WGS) entry which is preliminary data.</text>
</comment>
<proteinExistence type="inferred from homology"/>